<evidence type="ECO:0000313" key="2">
    <source>
        <dbReference type="EMBL" id="MCV6823492.1"/>
    </source>
</evidence>
<evidence type="ECO:0000313" key="3">
    <source>
        <dbReference type="Proteomes" id="UP001208041"/>
    </source>
</evidence>
<comment type="caution">
    <text evidence="2">The sequence shown here is derived from an EMBL/GenBank/DDBJ whole genome shotgun (WGS) entry which is preliminary data.</text>
</comment>
<feature type="domain" description="Beta-galactosidase trimerisation" evidence="1">
    <location>
        <begin position="373"/>
        <end position="452"/>
    </location>
</feature>
<reference evidence="2" key="1">
    <citation type="submission" date="2022-10" db="EMBL/GenBank/DDBJ databases">
        <authorList>
            <person name="Yue Y."/>
        </authorList>
    </citation>
    <scope>NUCLEOTIDE SEQUENCE</scope>
    <source>
        <strain evidence="2">Z654</strain>
    </source>
</reference>
<gene>
    <name evidence="2" type="ORF">OH136_02895</name>
</gene>
<dbReference type="Gene3D" id="3.40.50.880">
    <property type="match status" value="1"/>
</dbReference>
<dbReference type="InterPro" id="IPR028212">
    <property type="entry name" value="GHL6"/>
</dbReference>
<organism evidence="2 3">
    <name type="scientific">Halocynthiibacter halioticoli</name>
    <dbReference type="NCBI Taxonomy" id="2986804"/>
    <lineage>
        <taxon>Bacteria</taxon>
        <taxon>Pseudomonadati</taxon>
        <taxon>Pseudomonadota</taxon>
        <taxon>Alphaproteobacteria</taxon>
        <taxon>Rhodobacterales</taxon>
        <taxon>Paracoccaceae</taxon>
        <taxon>Halocynthiibacter</taxon>
    </lineage>
</organism>
<sequence length="663" mass="73638">MRFRQIHLDFHTAPQITDIGSQFDPADFAKAFSDAKVDSVNVFSKCHHGYSYHPTKVGEMHPHLDSDLMGAQIEALQGVGIKTPVYLSAIWDELAAQRHPEWRVVAPDFSRPLQFPGDNKHEGVWKYLDLSSPYTDYLCAQIDEAVTHYPQMDGLWIDICFQKPSVSVWAQQGMEAEGLDWTDAEHRDQFAELTSMRFFERVKAIADKGDVPLFFNLGHIRRGRSEVLRKYFSHIEIESLPTGQWGYEHFPVSARYVEPLGMPFLGMTGKFHHMWGEMGGYKKPEALVYECGAMLAQGARICIGDHLNPSGSVDHSTYKIIGEAYDHVEACEPWAIGSTNKAEIGVISHEAVGHPLFSDVPSHHSNVDDGTVRALLENRFTFDLLDDDADFSPYRLIILPDAIPVSEDLKTRLDAFIANGGRLLLTGASGISDDGMLYPAGATHHGVSKFTGGDYALPIESLRAEFVNDPMFMYQAPQLLAADDAKSLGMLFNPYFNREKQYFSGHLHTPARPEPSGFVFGASDGAVTRLAHPVFSIYHQTGAVALLQIIGNVVRQALGQPQMIQTSLPTAGRATLRAQEGRDILHMLFATPVQRGNLRGDAIQPIQDIIPLHDIEVDVEADDISAVKIVPEGRELPFEAKDGRVKFTVPVLKGHAMIELTRA</sequence>
<evidence type="ECO:0000259" key="1">
    <source>
        <dbReference type="Pfam" id="PF08532"/>
    </source>
</evidence>
<dbReference type="CDD" id="cd03143">
    <property type="entry name" value="A4_beta-galactosidase_middle_domain"/>
    <property type="match status" value="1"/>
</dbReference>
<keyword evidence="3" id="KW-1185">Reference proteome</keyword>
<dbReference type="Gene3D" id="3.20.20.80">
    <property type="entry name" value="Glycosidases"/>
    <property type="match status" value="1"/>
</dbReference>
<protein>
    <submittedName>
        <fullName evidence="2">Beta-galactosidase trimerization domain-containing protein</fullName>
    </submittedName>
</protein>
<dbReference type="SUPFAM" id="SSF52317">
    <property type="entry name" value="Class I glutamine amidotransferase-like"/>
    <property type="match status" value="1"/>
</dbReference>
<dbReference type="Pfam" id="PF08532">
    <property type="entry name" value="Glyco_hydro_42M"/>
    <property type="match status" value="1"/>
</dbReference>
<dbReference type="GO" id="GO:0005975">
    <property type="term" value="P:carbohydrate metabolic process"/>
    <property type="evidence" value="ECO:0007669"/>
    <property type="project" value="InterPro"/>
</dbReference>
<proteinExistence type="predicted"/>
<dbReference type="Pfam" id="PF14871">
    <property type="entry name" value="GHL6"/>
    <property type="match status" value="1"/>
</dbReference>
<dbReference type="InterPro" id="IPR013738">
    <property type="entry name" value="Beta_galactosidase_Trimer"/>
</dbReference>
<dbReference type="InterPro" id="IPR017853">
    <property type="entry name" value="GH"/>
</dbReference>
<dbReference type="RefSeq" id="WP_263952336.1">
    <property type="nucleotide sequence ID" value="NZ_JAOYFC010000001.1"/>
</dbReference>
<accession>A0AAE3IWH1</accession>
<dbReference type="GO" id="GO:0004565">
    <property type="term" value="F:beta-galactosidase activity"/>
    <property type="evidence" value="ECO:0007669"/>
    <property type="project" value="InterPro"/>
</dbReference>
<dbReference type="Proteomes" id="UP001208041">
    <property type="component" value="Unassembled WGS sequence"/>
</dbReference>
<name>A0AAE3IWH1_9RHOB</name>
<dbReference type="EMBL" id="JAOYFC010000001">
    <property type="protein sequence ID" value="MCV6823492.1"/>
    <property type="molecule type" value="Genomic_DNA"/>
</dbReference>
<dbReference type="SUPFAM" id="SSF51445">
    <property type="entry name" value="(Trans)glycosidases"/>
    <property type="match status" value="1"/>
</dbReference>
<dbReference type="AlphaFoldDB" id="A0AAE3IWH1"/>
<dbReference type="InterPro" id="IPR029062">
    <property type="entry name" value="Class_I_gatase-like"/>
</dbReference>